<dbReference type="SMART" id="SM01134">
    <property type="entry name" value="DeoRC"/>
    <property type="match status" value="1"/>
</dbReference>
<dbReference type="SUPFAM" id="SSF100950">
    <property type="entry name" value="NagB/RpiA/CoA transferase-like"/>
    <property type="match status" value="1"/>
</dbReference>
<keyword evidence="5" id="KW-1185">Reference proteome</keyword>
<dbReference type="Proteomes" id="UP001430149">
    <property type="component" value="Unassembled WGS sequence"/>
</dbReference>
<dbReference type="InterPro" id="IPR001034">
    <property type="entry name" value="DeoR_HTH"/>
</dbReference>
<dbReference type="InterPro" id="IPR036388">
    <property type="entry name" value="WH-like_DNA-bd_sf"/>
</dbReference>
<dbReference type="InterPro" id="IPR050313">
    <property type="entry name" value="Carb_Metab_HTH_regulators"/>
</dbReference>
<evidence type="ECO:0000313" key="5">
    <source>
        <dbReference type="Proteomes" id="UP001430149"/>
    </source>
</evidence>
<dbReference type="Pfam" id="PF00455">
    <property type="entry name" value="DeoRC"/>
    <property type="match status" value="1"/>
</dbReference>
<gene>
    <name evidence="4" type="ORF">ISP19_01720</name>
</gene>
<dbReference type="EMBL" id="JADIKE010000024">
    <property type="protein sequence ID" value="MBM7124084.1"/>
    <property type="molecule type" value="Genomic_DNA"/>
</dbReference>
<reference evidence="4" key="1">
    <citation type="submission" date="2020-10" db="EMBL/GenBank/DDBJ databases">
        <title>Phylogeny of dyella-like bacteria.</title>
        <authorList>
            <person name="Fu J."/>
        </authorList>
    </citation>
    <scope>NUCLEOTIDE SEQUENCE</scope>
    <source>
        <strain evidence="4">DHOC52</strain>
    </source>
</reference>
<evidence type="ECO:0000256" key="2">
    <source>
        <dbReference type="ARBA" id="ARBA00023163"/>
    </source>
</evidence>
<name>A0ABS2JZM1_9GAMM</name>
<dbReference type="PANTHER" id="PTHR30363">
    <property type="entry name" value="HTH-TYPE TRANSCRIPTIONAL REGULATOR SRLR-RELATED"/>
    <property type="match status" value="1"/>
</dbReference>
<accession>A0ABS2JZM1</accession>
<dbReference type="Gene3D" id="3.40.50.1360">
    <property type="match status" value="1"/>
</dbReference>
<dbReference type="Gene3D" id="1.10.10.10">
    <property type="entry name" value="Winged helix-like DNA-binding domain superfamily/Winged helix DNA-binding domain"/>
    <property type="match status" value="1"/>
</dbReference>
<evidence type="ECO:0000313" key="4">
    <source>
        <dbReference type="EMBL" id="MBM7124084.1"/>
    </source>
</evidence>
<dbReference type="PANTHER" id="PTHR30363:SF44">
    <property type="entry name" value="AGA OPERON TRANSCRIPTIONAL REPRESSOR-RELATED"/>
    <property type="match status" value="1"/>
</dbReference>
<organism evidence="4 5">
    <name type="scientific">Dyella flava</name>
    <dbReference type="NCBI Taxonomy" id="1920170"/>
    <lineage>
        <taxon>Bacteria</taxon>
        <taxon>Pseudomonadati</taxon>
        <taxon>Pseudomonadota</taxon>
        <taxon>Gammaproteobacteria</taxon>
        <taxon>Lysobacterales</taxon>
        <taxon>Rhodanobacteraceae</taxon>
        <taxon>Dyella</taxon>
    </lineage>
</organism>
<dbReference type="Pfam" id="PF08220">
    <property type="entry name" value="HTH_DeoR"/>
    <property type="match status" value="1"/>
</dbReference>
<protein>
    <submittedName>
        <fullName evidence="4">DeoR/GlpR transcriptional regulator</fullName>
    </submittedName>
</protein>
<dbReference type="SUPFAM" id="SSF46785">
    <property type="entry name" value="Winged helix' DNA-binding domain"/>
    <property type="match status" value="1"/>
</dbReference>
<dbReference type="InterPro" id="IPR036390">
    <property type="entry name" value="WH_DNA-bd_sf"/>
</dbReference>
<proteinExistence type="predicted"/>
<dbReference type="InterPro" id="IPR014036">
    <property type="entry name" value="DeoR-like_C"/>
</dbReference>
<dbReference type="PROSITE" id="PS51000">
    <property type="entry name" value="HTH_DEOR_2"/>
    <property type="match status" value="1"/>
</dbReference>
<evidence type="ECO:0000259" key="3">
    <source>
        <dbReference type="PROSITE" id="PS51000"/>
    </source>
</evidence>
<sequence length="270" mass="29011">MTKAQADLPHSRRLLVEERRRLIVSFVEEHGRATVEELATQFGTSAVTIRGDLEALAQVSAITRSHGGALPVGQITTANDTPLNIKETRWHAQKLRIGQAAAKLIRDGETIILDSGSTTVEIARQIRHMKFESLTVVTNALNIVLELSGLPNVRVMMLGGLLRPTSYSLVGPDAEQTLSRLSADRLFLGVDGLDPAVGVTTPDPLEASLNALMIRVSRETIAVLDGSKLGQRSLSVITPVNKLHQVITDSSAPAAAVEKLRQAGVEVTLV</sequence>
<keyword evidence="2" id="KW-0804">Transcription</keyword>
<dbReference type="InterPro" id="IPR037171">
    <property type="entry name" value="NagB/RpiA_transferase-like"/>
</dbReference>
<feature type="domain" description="HTH deoR-type" evidence="3">
    <location>
        <begin position="16"/>
        <end position="71"/>
    </location>
</feature>
<comment type="caution">
    <text evidence="4">The sequence shown here is derived from an EMBL/GenBank/DDBJ whole genome shotgun (WGS) entry which is preliminary data.</text>
</comment>
<keyword evidence="1" id="KW-0805">Transcription regulation</keyword>
<evidence type="ECO:0000256" key="1">
    <source>
        <dbReference type="ARBA" id="ARBA00023015"/>
    </source>
</evidence>
<dbReference type="RefSeq" id="WP_204679009.1">
    <property type="nucleotide sequence ID" value="NZ_BSNR01000032.1"/>
</dbReference>
<dbReference type="SMART" id="SM00420">
    <property type="entry name" value="HTH_DEOR"/>
    <property type="match status" value="1"/>
</dbReference>